<gene>
    <name evidence="1" type="primary">RCF1</name>
    <name evidence="1" type="ORF">H4S07_002333</name>
</gene>
<name>A0ACC1LLY7_9FUNG</name>
<proteinExistence type="predicted"/>
<keyword evidence="2" id="KW-1185">Reference proteome</keyword>
<sequence length="130" mass="14117">MAGGSGTLLDRFKQEPLVPLGAAATIAAFLYAAHGMYRGNFKQTQLGMRSRVVLQGLTVCALVGYGLYSATGSKPSRKEDMRDIDWERLARESKAAEEADKQRKEQALAAQAAKAKKAKSVFAPEPKDKE</sequence>
<dbReference type="Proteomes" id="UP001140096">
    <property type="component" value="Unassembled WGS sequence"/>
</dbReference>
<reference evidence="1" key="1">
    <citation type="submission" date="2022-07" db="EMBL/GenBank/DDBJ databases">
        <title>Phylogenomic reconstructions and comparative analyses of Kickxellomycotina fungi.</title>
        <authorList>
            <person name="Reynolds N.K."/>
            <person name="Stajich J.E."/>
            <person name="Barry K."/>
            <person name="Grigoriev I.V."/>
            <person name="Crous P."/>
            <person name="Smith M.E."/>
        </authorList>
    </citation>
    <scope>NUCLEOTIDE SEQUENCE</scope>
    <source>
        <strain evidence="1">CBS 102833</strain>
    </source>
</reference>
<protein>
    <submittedName>
        <fullName evidence="1">Respiratory supercomplex factor 1, mitochondrial</fullName>
    </submittedName>
</protein>
<dbReference type="EMBL" id="JANBUP010000555">
    <property type="protein sequence ID" value="KAJ2811007.1"/>
    <property type="molecule type" value="Genomic_DNA"/>
</dbReference>
<evidence type="ECO:0000313" key="1">
    <source>
        <dbReference type="EMBL" id="KAJ2811007.1"/>
    </source>
</evidence>
<organism evidence="1 2">
    <name type="scientific">Coemansia furcata</name>
    <dbReference type="NCBI Taxonomy" id="417177"/>
    <lineage>
        <taxon>Eukaryota</taxon>
        <taxon>Fungi</taxon>
        <taxon>Fungi incertae sedis</taxon>
        <taxon>Zoopagomycota</taxon>
        <taxon>Kickxellomycotina</taxon>
        <taxon>Kickxellomycetes</taxon>
        <taxon>Kickxellales</taxon>
        <taxon>Kickxellaceae</taxon>
        <taxon>Coemansia</taxon>
    </lineage>
</organism>
<accession>A0ACC1LLY7</accession>
<evidence type="ECO:0000313" key="2">
    <source>
        <dbReference type="Proteomes" id="UP001140096"/>
    </source>
</evidence>
<comment type="caution">
    <text evidence="1">The sequence shown here is derived from an EMBL/GenBank/DDBJ whole genome shotgun (WGS) entry which is preliminary data.</text>
</comment>